<dbReference type="Proteomes" id="UP000075903">
    <property type="component" value="Unassembled WGS sequence"/>
</dbReference>
<keyword evidence="3" id="KW-1185">Reference proteome</keyword>
<dbReference type="VEuPathDB" id="VectorBase:AMEM005764"/>
<evidence type="ECO:0000313" key="2">
    <source>
        <dbReference type="EnsemblMetazoa" id="AMEM005764-PA"/>
    </source>
</evidence>
<feature type="region of interest" description="Disordered" evidence="1">
    <location>
        <begin position="1"/>
        <end position="21"/>
    </location>
</feature>
<name>A0A182UYC4_ANOME</name>
<sequence>MTTSHQPKSTIQQDENPSPGVWTEKEVTVNTQRFRFIPRVVERKLGVAKRQTGTTVVISYQPVPQTQQDGNRCLVTPIQRAAKRPIAERCLIEPKRLRVPKKKRCLITAITTDDQDHDVTIFTYMSLNVGE</sequence>
<feature type="compositionally biased region" description="Polar residues" evidence="1">
    <location>
        <begin position="1"/>
        <end position="16"/>
    </location>
</feature>
<dbReference type="AlphaFoldDB" id="A0A182UYC4"/>
<proteinExistence type="predicted"/>
<organism evidence="2 3">
    <name type="scientific">Anopheles merus</name>
    <name type="common">Mosquito</name>
    <dbReference type="NCBI Taxonomy" id="30066"/>
    <lineage>
        <taxon>Eukaryota</taxon>
        <taxon>Metazoa</taxon>
        <taxon>Ecdysozoa</taxon>
        <taxon>Arthropoda</taxon>
        <taxon>Hexapoda</taxon>
        <taxon>Insecta</taxon>
        <taxon>Pterygota</taxon>
        <taxon>Neoptera</taxon>
        <taxon>Endopterygota</taxon>
        <taxon>Diptera</taxon>
        <taxon>Nematocera</taxon>
        <taxon>Culicoidea</taxon>
        <taxon>Culicidae</taxon>
        <taxon>Anophelinae</taxon>
        <taxon>Anopheles</taxon>
    </lineage>
</organism>
<dbReference type="EnsemblMetazoa" id="AMEM005764-RA">
    <property type="protein sequence ID" value="AMEM005764-PA"/>
    <property type="gene ID" value="AMEM005764"/>
</dbReference>
<evidence type="ECO:0000256" key="1">
    <source>
        <dbReference type="SAM" id="MobiDB-lite"/>
    </source>
</evidence>
<accession>A0A182UYC4</accession>
<reference evidence="2" key="1">
    <citation type="submission" date="2020-05" db="UniProtKB">
        <authorList>
            <consortium name="EnsemblMetazoa"/>
        </authorList>
    </citation>
    <scope>IDENTIFICATION</scope>
    <source>
        <strain evidence="2">MAF</strain>
    </source>
</reference>
<protein>
    <submittedName>
        <fullName evidence="2">Uncharacterized protein</fullName>
    </submittedName>
</protein>
<evidence type="ECO:0000313" key="3">
    <source>
        <dbReference type="Proteomes" id="UP000075903"/>
    </source>
</evidence>
<dbReference type="VEuPathDB" id="VectorBase:AMEM21_002125"/>